<proteinExistence type="predicted"/>
<dbReference type="Pfam" id="PF08238">
    <property type="entry name" value="Sel1"/>
    <property type="match status" value="6"/>
</dbReference>
<name>A0A397S8R0_9GLOM</name>
<dbReference type="InterPro" id="IPR011990">
    <property type="entry name" value="TPR-like_helical_dom_sf"/>
</dbReference>
<dbReference type="Gene3D" id="1.25.40.10">
    <property type="entry name" value="Tetratricopeptide repeat domain"/>
    <property type="match status" value="2"/>
</dbReference>
<protein>
    <recommendedName>
        <fullName evidence="3">HCP-like protein</fullName>
    </recommendedName>
</protein>
<comment type="caution">
    <text evidence="1">The sequence shown here is derived from an EMBL/GenBank/DDBJ whole genome shotgun (WGS) entry which is preliminary data.</text>
</comment>
<organism evidence="1 2">
    <name type="scientific">Glomus cerebriforme</name>
    <dbReference type="NCBI Taxonomy" id="658196"/>
    <lineage>
        <taxon>Eukaryota</taxon>
        <taxon>Fungi</taxon>
        <taxon>Fungi incertae sedis</taxon>
        <taxon>Mucoromycota</taxon>
        <taxon>Glomeromycotina</taxon>
        <taxon>Glomeromycetes</taxon>
        <taxon>Glomerales</taxon>
        <taxon>Glomeraceae</taxon>
        <taxon>Glomus</taxon>
    </lineage>
</organism>
<dbReference type="OrthoDB" id="2260164at2759"/>
<gene>
    <name evidence="1" type="ORF">C1645_730152</name>
</gene>
<dbReference type="Proteomes" id="UP000265703">
    <property type="component" value="Unassembled WGS sequence"/>
</dbReference>
<accession>A0A397S8R0</accession>
<dbReference type="InterPro" id="IPR006597">
    <property type="entry name" value="Sel1-like"/>
</dbReference>
<dbReference type="AlphaFoldDB" id="A0A397S8R0"/>
<dbReference type="SMART" id="SM00671">
    <property type="entry name" value="SEL1"/>
    <property type="match status" value="6"/>
</dbReference>
<sequence length="298" mass="34036">MKKSIELYLLTINIKIKNDSLNENLHILQLIESNNISFKSLRNNNIIIGKILISLFYYKDIILDYNKLTILQELSENGDLGAQYNLAIRYQNGNGIKNDYKKAFKLLLNCAKKGNLNAQYHLAICYMDGIGTHKDKKEAFKWFLKSEYPVNKIKAQCYMGFYYQEINKNEKKAFEWYMKSAIGGCAEGQNSLGFCYECGTGTDKNEKKAFEWYMKSAIGGCAEGQNRLGFCYECGTGTDKDETKAFEWYMKSAIAGSAKGQKNLGFCYEYGVGTDKDETKAFEWYTKSASGHNLEYCV</sequence>
<dbReference type="STRING" id="658196.A0A397S8R0"/>
<evidence type="ECO:0000313" key="2">
    <source>
        <dbReference type="Proteomes" id="UP000265703"/>
    </source>
</evidence>
<evidence type="ECO:0008006" key="3">
    <source>
        <dbReference type="Google" id="ProtNLM"/>
    </source>
</evidence>
<dbReference type="SUPFAM" id="SSF81901">
    <property type="entry name" value="HCP-like"/>
    <property type="match status" value="2"/>
</dbReference>
<keyword evidence="2" id="KW-1185">Reference proteome</keyword>
<reference evidence="1 2" key="1">
    <citation type="submission" date="2018-06" db="EMBL/GenBank/DDBJ databases">
        <title>Comparative genomics reveals the genomic features of Rhizophagus irregularis, R. cerebriforme, R. diaphanum and Gigaspora rosea, and their symbiotic lifestyle signature.</title>
        <authorList>
            <person name="Morin E."/>
            <person name="San Clemente H."/>
            <person name="Chen E.C.H."/>
            <person name="De La Providencia I."/>
            <person name="Hainaut M."/>
            <person name="Kuo A."/>
            <person name="Kohler A."/>
            <person name="Murat C."/>
            <person name="Tang N."/>
            <person name="Roy S."/>
            <person name="Loubradou J."/>
            <person name="Henrissat B."/>
            <person name="Grigoriev I.V."/>
            <person name="Corradi N."/>
            <person name="Roux C."/>
            <person name="Martin F.M."/>
        </authorList>
    </citation>
    <scope>NUCLEOTIDE SEQUENCE [LARGE SCALE GENOMIC DNA]</scope>
    <source>
        <strain evidence="1 2">DAOM 227022</strain>
    </source>
</reference>
<dbReference type="EMBL" id="QKYT01000981">
    <property type="protein sequence ID" value="RIA80387.1"/>
    <property type="molecule type" value="Genomic_DNA"/>
</dbReference>
<dbReference type="PANTHER" id="PTHR45011:SF1">
    <property type="entry name" value="DAP3-BINDING CELL DEATH ENHANCER 1"/>
    <property type="match status" value="1"/>
</dbReference>
<dbReference type="InterPro" id="IPR052748">
    <property type="entry name" value="ISR_Activator"/>
</dbReference>
<evidence type="ECO:0000313" key="1">
    <source>
        <dbReference type="EMBL" id="RIA80387.1"/>
    </source>
</evidence>
<dbReference type="PANTHER" id="PTHR45011">
    <property type="entry name" value="DAP3-BINDING CELL DEATH ENHANCER 1"/>
    <property type="match status" value="1"/>
</dbReference>